<dbReference type="RefSeq" id="WP_147377273.1">
    <property type="nucleotide sequence ID" value="NZ_RAPN01000003.1"/>
</dbReference>
<dbReference type="EMBL" id="RAPN01000003">
    <property type="protein sequence ID" value="RKD87762.1"/>
    <property type="molecule type" value="Genomic_DNA"/>
</dbReference>
<comment type="caution">
    <text evidence="2">The sequence shown here is derived from an EMBL/GenBank/DDBJ whole genome shotgun (WGS) entry which is preliminary data.</text>
</comment>
<name>A0A419VWZ9_9BACT</name>
<proteinExistence type="predicted"/>
<keyword evidence="1" id="KW-1133">Transmembrane helix</keyword>
<gene>
    <name evidence="2" type="ORF">BC643_3769</name>
</gene>
<evidence type="ECO:0000313" key="2">
    <source>
        <dbReference type="EMBL" id="RKD87762.1"/>
    </source>
</evidence>
<reference evidence="2 3" key="1">
    <citation type="submission" date="2018-09" db="EMBL/GenBank/DDBJ databases">
        <title>Genomic Encyclopedia of Archaeal and Bacterial Type Strains, Phase II (KMG-II): from individual species to whole genera.</title>
        <authorList>
            <person name="Goeker M."/>
        </authorList>
    </citation>
    <scope>NUCLEOTIDE SEQUENCE [LARGE SCALE GENOMIC DNA]</scope>
    <source>
        <strain evidence="2 3">DSM 27148</strain>
    </source>
</reference>
<keyword evidence="1" id="KW-0812">Transmembrane</keyword>
<sequence length="203" mass="23380">MNRTDNHILKCRCGSQRKRMPAELLRSGIVLLIVALVITACHVKEKRYNEQVLPAEIMTSEQAEEFAVEAPPLTEGIFPCSECHSELEPNPTRRELDWHEEVTSIFDHDKENRWCLDCHDLINRDSLRLASGKLLGFDESYKLCGQCHGEKLRDWRVGVHGKRIGQWNGQKHYLLCVHCHNPHAPKFEPMTPEPPPLPQKMSN</sequence>
<accession>A0A419VWZ9</accession>
<dbReference type="SUPFAM" id="SSF48695">
    <property type="entry name" value="Multiheme cytochromes"/>
    <property type="match status" value="1"/>
</dbReference>
<protein>
    <submittedName>
        <fullName evidence="2">Uncharacterized protein</fullName>
    </submittedName>
</protein>
<evidence type="ECO:0000256" key="1">
    <source>
        <dbReference type="SAM" id="Phobius"/>
    </source>
</evidence>
<keyword evidence="3" id="KW-1185">Reference proteome</keyword>
<organism evidence="2 3">
    <name type="scientific">Mangrovibacterium diazotrophicum</name>
    <dbReference type="NCBI Taxonomy" id="1261403"/>
    <lineage>
        <taxon>Bacteria</taxon>
        <taxon>Pseudomonadati</taxon>
        <taxon>Bacteroidota</taxon>
        <taxon>Bacteroidia</taxon>
        <taxon>Marinilabiliales</taxon>
        <taxon>Prolixibacteraceae</taxon>
        <taxon>Mangrovibacterium</taxon>
    </lineage>
</organism>
<dbReference type="InterPro" id="IPR036280">
    <property type="entry name" value="Multihaem_cyt_sf"/>
</dbReference>
<feature type="transmembrane region" description="Helical" evidence="1">
    <location>
        <begin position="24"/>
        <end position="43"/>
    </location>
</feature>
<evidence type="ECO:0000313" key="3">
    <source>
        <dbReference type="Proteomes" id="UP000283387"/>
    </source>
</evidence>
<dbReference type="Proteomes" id="UP000283387">
    <property type="component" value="Unassembled WGS sequence"/>
</dbReference>
<keyword evidence="1" id="KW-0472">Membrane</keyword>
<dbReference type="OrthoDB" id="9814800at2"/>
<dbReference type="AlphaFoldDB" id="A0A419VWZ9"/>